<gene>
    <name evidence="2" type="ORF">SGFS_072380</name>
</gene>
<accession>A0ABM7FIC5</accession>
<reference evidence="2 3" key="1">
    <citation type="journal article" date="2010" name="ChemBioChem">
        <title>Cloning and characterization of the biosynthetic gene cluster of 16-membered macrolide antibiotic FD-891: involvement of a dual functional cytochrome P450 monooxygenase catalyzing epoxidation and hydroxylation.</title>
        <authorList>
            <person name="Kudo F."/>
            <person name="Motegi A."/>
            <person name="Mizoue K."/>
            <person name="Eguchi T."/>
        </authorList>
    </citation>
    <scope>NUCLEOTIDE SEQUENCE [LARGE SCALE GENOMIC DNA]</scope>
    <source>
        <strain evidence="2 3">A-8890</strain>
    </source>
</reference>
<protein>
    <submittedName>
        <fullName evidence="2">Uncharacterized protein</fullName>
    </submittedName>
</protein>
<feature type="compositionally biased region" description="Polar residues" evidence="1">
    <location>
        <begin position="16"/>
        <end position="26"/>
    </location>
</feature>
<name>A0ABM7FIC5_9ACTN</name>
<feature type="region of interest" description="Disordered" evidence="1">
    <location>
        <begin position="1"/>
        <end position="44"/>
    </location>
</feature>
<organism evidence="2 3">
    <name type="scientific">Streptomyces graminofaciens</name>
    <dbReference type="NCBI Taxonomy" id="68212"/>
    <lineage>
        <taxon>Bacteria</taxon>
        <taxon>Bacillati</taxon>
        <taxon>Actinomycetota</taxon>
        <taxon>Actinomycetes</taxon>
        <taxon>Kitasatosporales</taxon>
        <taxon>Streptomycetaceae</taxon>
        <taxon>Streptomyces</taxon>
    </lineage>
</organism>
<evidence type="ECO:0000256" key="1">
    <source>
        <dbReference type="SAM" id="MobiDB-lite"/>
    </source>
</evidence>
<proteinExistence type="predicted"/>
<keyword evidence="3" id="KW-1185">Reference proteome</keyword>
<evidence type="ECO:0000313" key="3">
    <source>
        <dbReference type="Proteomes" id="UP001321542"/>
    </source>
</evidence>
<dbReference type="EMBL" id="AP018448">
    <property type="protein sequence ID" value="BBC35944.1"/>
    <property type="molecule type" value="Genomic_DNA"/>
</dbReference>
<dbReference type="Proteomes" id="UP001321542">
    <property type="component" value="Chromosome"/>
</dbReference>
<feature type="region of interest" description="Disordered" evidence="1">
    <location>
        <begin position="73"/>
        <end position="92"/>
    </location>
</feature>
<sequence>MSIPPSADPRAMFTTGAHNTTPSTTHAGHEAERAHHPRAPVRSPDARRAIVPDHPQLPLLPVLTQVTLGAQVPKETEQHAPSPVLTRLKCGP</sequence>
<evidence type="ECO:0000313" key="2">
    <source>
        <dbReference type="EMBL" id="BBC35944.1"/>
    </source>
</evidence>
<reference evidence="2 3" key="2">
    <citation type="journal article" date="2023" name="ChemBioChem">
        <title>Acyltransferase Domain Exchange between Two Independent Type I Polyketide Synthases in the Same Producer Strain of Macrolide Antibiotics.</title>
        <authorList>
            <person name="Kudo F."/>
            <person name="Kishikawa K."/>
            <person name="Tsuboi K."/>
            <person name="Kido T."/>
            <person name="Usui T."/>
            <person name="Hashimoto J."/>
            <person name="Shin-Ya K."/>
            <person name="Miyanaga A."/>
            <person name="Eguchi T."/>
        </authorList>
    </citation>
    <scope>NUCLEOTIDE SEQUENCE [LARGE SCALE GENOMIC DNA]</scope>
    <source>
        <strain evidence="2 3">A-8890</strain>
    </source>
</reference>